<keyword evidence="2 5" id="KW-0812">Transmembrane</keyword>
<proteinExistence type="predicted"/>
<keyword evidence="4 5" id="KW-0472">Membrane</keyword>
<evidence type="ECO:0000313" key="7">
    <source>
        <dbReference type="EMBL" id="CAD8816263.1"/>
    </source>
</evidence>
<evidence type="ECO:0000256" key="3">
    <source>
        <dbReference type="ARBA" id="ARBA00022989"/>
    </source>
</evidence>
<dbReference type="PANTHER" id="PTHR11132">
    <property type="entry name" value="SOLUTE CARRIER FAMILY 35"/>
    <property type="match status" value="1"/>
</dbReference>
<dbReference type="GO" id="GO:0016020">
    <property type="term" value="C:membrane"/>
    <property type="evidence" value="ECO:0007669"/>
    <property type="project" value="UniProtKB-SubCell"/>
</dbReference>
<dbReference type="Pfam" id="PF03151">
    <property type="entry name" value="TPT"/>
    <property type="match status" value="1"/>
</dbReference>
<feature type="domain" description="Sugar phosphate transporter" evidence="6">
    <location>
        <begin position="15"/>
        <end position="295"/>
    </location>
</feature>
<reference evidence="7" key="1">
    <citation type="submission" date="2021-01" db="EMBL/GenBank/DDBJ databases">
        <authorList>
            <person name="Corre E."/>
            <person name="Pelletier E."/>
            <person name="Niang G."/>
            <person name="Scheremetjew M."/>
            <person name="Finn R."/>
            <person name="Kale V."/>
            <person name="Holt S."/>
            <person name="Cochrane G."/>
            <person name="Meng A."/>
            <person name="Brown T."/>
            <person name="Cohen L."/>
        </authorList>
    </citation>
    <scope>NUCLEOTIDE SEQUENCE</scope>
    <source>
        <strain evidence="7">CCMP3278</strain>
    </source>
</reference>
<gene>
    <name evidence="7" type="ORF">TOLI1172_LOCUS651</name>
</gene>
<evidence type="ECO:0000256" key="2">
    <source>
        <dbReference type="ARBA" id="ARBA00022692"/>
    </source>
</evidence>
<comment type="subcellular location">
    <subcellularLocation>
        <location evidence="1">Membrane</location>
        <topology evidence="1">Multi-pass membrane protein</topology>
    </subcellularLocation>
</comment>
<dbReference type="InterPro" id="IPR004853">
    <property type="entry name" value="Sugar_P_trans_dom"/>
</dbReference>
<feature type="transmembrane region" description="Helical" evidence="5">
    <location>
        <begin position="129"/>
        <end position="150"/>
    </location>
</feature>
<feature type="transmembrane region" description="Helical" evidence="5">
    <location>
        <begin position="7"/>
        <end position="28"/>
    </location>
</feature>
<dbReference type="AlphaFoldDB" id="A0A7S1EPJ3"/>
<keyword evidence="3 5" id="KW-1133">Transmembrane helix</keyword>
<feature type="transmembrane region" description="Helical" evidence="5">
    <location>
        <begin position="185"/>
        <end position="205"/>
    </location>
</feature>
<protein>
    <recommendedName>
        <fullName evidence="6">Sugar phosphate transporter domain-containing protein</fullName>
    </recommendedName>
</protein>
<accession>A0A7S1EPJ3</accession>
<feature type="transmembrane region" description="Helical" evidence="5">
    <location>
        <begin position="225"/>
        <end position="243"/>
    </location>
</feature>
<evidence type="ECO:0000256" key="5">
    <source>
        <dbReference type="SAM" id="Phobius"/>
    </source>
</evidence>
<sequence>MAKLENIWSGVYYVSLSTLLTVVNKSLFAQYDFPNPTLLFYLQSITTLIIALCLYLSKVWNGLEEYDLDKAAFIKYIVPLNGAFLMMVWPGLASMQFTSLIMFNTLRKTSVVIVLILEWIVLKRKAPPGIIFSVGLLVFGVIIAATGDLAFDMKGYFLVALTNIGTSSYLILIKRTKEYSDITSFTLLIINTMITTPVVMLFVLFNNQFSVLNEWLKSASLNAVLVLSCSCILAVGINHAIYVNTSKNSPLTQAVCAQLKDVFLLVASYFVFDQKHITVKSTIGVFTSLTGSAMYAVIKLRTTSSKVAPSQPAKIHNP</sequence>
<feature type="transmembrane region" description="Helical" evidence="5">
    <location>
        <begin position="156"/>
        <end position="173"/>
    </location>
</feature>
<evidence type="ECO:0000256" key="1">
    <source>
        <dbReference type="ARBA" id="ARBA00004141"/>
    </source>
</evidence>
<organism evidence="7">
    <name type="scientific">Timspurckia oligopyrenoides</name>
    <dbReference type="NCBI Taxonomy" id="708627"/>
    <lineage>
        <taxon>Eukaryota</taxon>
        <taxon>Rhodophyta</taxon>
        <taxon>Bangiophyceae</taxon>
        <taxon>Porphyridiales</taxon>
        <taxon>Porphyridiaceae</taxon>
        <taxon>Timspurckia</taxon>
    </lineage>
</organism>
<feature type="transmembrane region" description="Helical" evidence="5">
    <location>
        <begin position="40"/>
        <end position="60"/>
    </location>
</feature>
<evidence type="ECO:0000259" key="6">
    <source>
        <dbReference type="Pfam" id="PF03151"/>
    </source>
</evidence>
<dbReference type="InterPro" id="IPR050186">
    <property type="entry name" value="TPT_transporter"/>
</dbReference>
<feature type="transmembrane region" description="Helical" evidence="5">
    <location>
        <begin position="72"/>
        <end position="89"/>
    </location>
</feature>
<feature type="transmembrane region" description="Helical" evidence="5">
    <location>
        <begin position="101"/>
        <end position="122"/>
    </location>
</feature>
<dbReference type="EMBL" id="HBFP01000889">
    <property type="protein sequence ID" value="CAD8816263.1"/>
    <property type="molecule type" value="Transcribed_RNA"/>
</dbReference>
<evidence type="ECO:0000256" key="4">
    <source>
        <dbReference type="ARBA" id="ARBA00023136"/>
    </source>
</evidence>
<name>A0A7S1EPJ3_9RHOD</name>